<evidence type="ECO:0000256" key="1">
    <source>
        <dbReference type="RuleBase" id="RU000487"/>
    </source>
</evidence>
<proteinExistence type="inferred from homology"/>
<keyword evidence="3" id="KW-1185">Reference proteome</keyword>
<dbReference type="SMART" id="SM00268">
    <property type="entry name" value="ACTIN"/>
    <property type="match status" value="1"/>
</dbReference>
<reference evidence="2" key="1">
    <citation type="submission" date="2021-03" db="EMBL/GenBank/DDBJ databases">
        <authorList>
            <person name="Tran Van P."/>
        </authorList>
    </citation>
    <scope>NUCLEOTIDE SEQUENCE</scope>
</reference>
<accession>A0ABN7NKZ6</accession>
<evidence type="ECO:0000313" key="2">
    <source>
        <dbReference type="EMBL" id="CAG2055114.1"/>
    </source>
</evidence>
<protein>
    <recommendedName>
        <fullName evidence="4">Actin-related protein 10</fullName>
    </recommendedName>
</protein>
<dbReference type="Pfam" id="PF00022">
    <property type="entry name" value="Actin"/>
    <property type="match status" value="2"/>
</dbReference>
<dbReference type="SUPFAM" id="SSF53067">
    <property type="entry name" value="Actin-like ATPase domain"/>
    <property type="match status" value="2"/>
</dbReference>
<dbReference type="EMBL" id="CAJPIN010002107">
    <property type="protein sequence ID" value="CAG2055114.1"/>
    <property type="molecule type" value="Genomic_DNA"/>
</dbReference>
<dbReference type="Gene3D" id="3.30.780.10">
    <property type="entry name" value="SUI1-like domain"/>
    <property type="match status" value="1"/>
</dbReference>
<dbReference type="CDD" id="cd10207">
    <property type="entry name" value="ASKHA_NBD_Arp10"/>
    <property type="match status" value="1"/>
</dbReference>
<dbReference type="Pfam" id="PF05046">
    <property type="entry name" value="Img2"/>
    <property type="match status" value="1"/>
</dbReference>
<dbReference type="Proteomes" id="UP001153148">
    <property type="component" value="Unassembled WGS sequence"/>
</dbReference>
<comment type="similarity">
    <text evidence="1">Belongs to the actin family.</text>
</comment>
<gene>
    <name evidence="2" type="ORF">TPAB3V08_LOCUS2125</name>
</gene>
<dbReference type="InterPro" id="IPR004000">
    <property type="entry name" value="Actin"/>
</dbReference>
<organism evidence="2 3">
    <name type="scientific">Timema podura</name>
    <name type="common">Walking stick</name>
    <dbReference type="NCBI Taxonomy" id="61482"/>
    <lineage>
        <taxon>Eukaryota</taxon>
        <taxon>Metazoa</taxon>
        <taxon>Ecdysozoa</taxon>
        <taxon>Arthropoda</taxon>
        <taxon>Hexapoda</taxon>
        <taxon>Insecta</taxon>
        <taxon>Pterygota</taxon>
        <taxon>Neoptera</taxon>
        <taxon>Polyneoptera</taxon>
        <taxon>Phasmatodea</taxon>
        <taxon>Timematodea</taxon>
        <taxon>Timematoidea</taxon>
        <taxon>Timematidae</taxon>
        <taxon>Timema</taxon>
    </lineage>
</organism>
<evidence type="ECO:0000313" key="3">
    <source>
        <dbReference type="Proteomes" id="UP001153148"/>
    </source>
</evidence>
<comment type="caution">
    <text evidence="2">The sequence shown here is derived from an EMBL/GenBank/DDBJ whole genome shotgun (WGS) entry which is preliminary data.</text>
</comment>
<dbReference type="PANTHER" id="PTHR11937">
    <property type="entry name" value="ACTIN"/>
    <property type="match status" value="1"/>
</dbReference>
<evidence type="ECO:0008006" key="4">
    <source>
        <dbReference type="Google" id="ProtNLM"/>
    </source>
</evidence>
<name>A0ABN7NKZ6_TIMPD</name>
<dbReference type="Gene3D" id="3.30.420.40">
    <property type="match status" value="2"/>
</dbReference>
<dbReference type="Gene3D" id="3.90.640.10">
    <property type="entry name" value="Actin, Chain A, domain 4"/>
    <property type="match status" value="1"/>
</dbReference>
<dbReference type="InterPro" id="IPR007740">
    <property type="entry name" value="Ribosomal_mL49"/>
</dbReference>
<sequence>MLLKPYRKFKSNATRENVLNSLRTNYYKEFKKSPIVKTKQIWPDCIYKSTSWVFHSLHFLGVREQPANASNSLNESEEISVRHSSYKTSQPVKDITNCTQVEISRSPEEWKFVERLLPCKTVPIPLPKAEYPSGWKPPAESARTNPYFVRRSKNHMPSVYLYRGFRGHVRITQITHIQGNIWALESDLKKYLLKSNNNITTQVHELANALVVLSPTAEDGEIEVRISVGVGFAGESGPRAIVKTEVKNPESKLCQKISDYATEEQLYDFLVDFFHNICFRHLLVSPKDRRVVIVESLLCPTLFRETLAKALFQHFEVTSLLFVPSHLVTLCTLGVDTALVLDVGYQEAVLIPVETKTKLLSSINGDGESNSAGLENLPDEIVEDIIVRTCFVTSLERAKKAEEGDAPPPPPDVSYSEGGLPSFNIPGTIREQAFEVLFQQDDDGNSIPTMILDSILKCSIDMRRPLAENILLIGGTAMAPGFKARLLAELKHLVLTSKYSSKIALQTFKFHTPPAKDNYVAWLGGAIFGGTDILAARSLTKEVYMRTNEVPDWVSLDYNWRDDEKISI</sequence>
<dbReference type="InterPro" id="IPR043129">
    <property type="entry name" value="ATPase_NBD"/>
</dbReference>